<sequence>MSYPTVLITTIESLRLRLFNKIKAGEFSLVAFIAIPSIRQAQIVARTGNEGIIIDCEHGHIGDDAVHNSVAAISALSVSPVVRIEPMIFSSMPLIQVPTASWYPRSTTPKRPHRLSHSLSPLPRLSVVKAQHSLQSATASHPPDT</sequence>
<reference evidence="2" key="1">
    <citation type="journal article" date="2017" name="Nat. Microbiol.">
        <title>Global analysis of biosynthetic gene clusters reveals vast potential of secondary metabolite production in Penicillium species.</title>
        <authorList>
            <person name="Nielsen J.C."/>
            <person name="Grijseels S."/>
            <person name="Prigent S."/>
            <person name="Ji B."/>
            <person name="Dainat J."/>
            <person name="Nielsen K.F."/>
            <person name="Frisvad J.C."/>
            <person name="Workman M."/>
            <person name="Nielsen J."/>
        </authorList>
    </citation>
    <scope>NUCLEOTIDE SEQUENCE [LARGE SCALE GENOMIC DNA]</scope>
    <source>
        <strain evidence="2">IBT 31811</strain>
    </source>
</reference>
<proteinExistence type="predicted"/>
<dbReference type="InterPro" id="IPR015813">
    <property type="entry name" value="Pyrv/PenolPyrv_kinase-like_dom"/>
</dbReference>
<dbReference type="PANTHER" id="PTHR30502:SF9">
    <property type="entry name" value="HPCH_HPAI ALDOLASE_CITRATE LYASE DOMAIN-CONTAINING PROTEIN"/>
    <property type="match status" value="1"/>
</dbReference>
<dbReference type="GO" id="GO:0016832">
    <property type="term" value="F:aldehyde-lyase activity"/>
    <property type="evidence" value="ECO:0007669"/>
    <property type="project" value="TreeGrafter"/>
</dbReference>
<keyword evidence="2" id="KW-1185">Reference proteome</keyword>
<name>A0A1V6QGJ0_9EURO</name>
<dbReference type="STRING" id="416450.A0A1V6QGJ0"/>
<dbReference type="Gene3D" id="3.20.20.60">
    <property type="entry name" value="Phosphoenolpyruvate-binding domains"/>
    <property type="match status" value="1"/>
</dbReference>
<dbReference type="PANTHER" id="PTHR30502">
    <property type="entry name" value="2-KETO-3-DEOXY-L-RHAMNONATE ALDOLASE"/>
    <property type="match status" value="1"/>
</dbReference>
<dbReference type="SUPFAM" id="SSF51621">
    <property type="entry name" value="Phosphoenolpyruvate/pyruvate domain"/>
    <property type="match status" value="1"/>
</dbReference>
<organism evidence="1 2">
    <name type="scientific">Penicillium antarcticum</name>
    <dbReference type="NCBI Taxonomy" id="416450"/>
    <lineage>
        <taxon>Eukaryota</taxon>
        <taxon>Fungi</taxon>
        <taxon>Dikarya</taxon>
        <taxon>Ascomycota</taxon>
        <taxon>Pezizomycotina</taxon>
        <taxon>Eurotiomycetes</taxon>
        <taxon>Eurotiomycetidae</taxon>
        <taxon>Eurotiales</taxon>
        <taxon>Aspergillaceae</taxon>
        <taxon>Penicillium</taxon>
    </lineage>
</organism>
<dbReference type="EMBL" id="MDYN01000004">
    <property type="protein sequence ID" value="OQD88329.1"/>
    <property type="molecule type" value="Genomic_DNA"/>
</dbReference>
<dbReference type="Proteomes" id="UP000191672">
    <property type="component" value="Unassembled WGS sequence"/>
</dbReference>
<evidence type="ECO:0008006" key="3">
    <source>
        <dbReference type="Google" id="ProtNLM"/>
    </source>
</evidence>
<evidence type="ECO:0000313" key="1">
    <source>
        <dbReference type="EMBL" id="OQD88329.1"/>
    </source>
</evidence>
<protein>
    <recommendedName>
        <fullName evidence="3">HpcH/HpaI aldolase/citrate lyase domain-containing protein</fullName>
    </recommendedName>
</protein>
<dbReference type="InterPro" id="IPR050251">
    <property type="entry name" value="HpcH-HpaI_aldolase"/>
</dbReference>
<dbReference type="GO" id="GO:0005737">
    <property type="term" value="C:cytoplasm"/>
    <property type="evidence" value="ECO:0007669"/>
    <property type="project" value="TreeGrafter"/>
</dbReference>
<dbReference type="AlphaFoldDB" id="A0A1V6QGJ0"/>
<evidence type="ECO:0000313" key="2">
    <source>
        <dbReference type="Proteomes" id="UP000191672"/>
    </source>
</evidence>
<dbReference type="InterPro" id="IPR040442">
    <property type="entry name" value="Pyrv_kinase-like_dom_sf"/>
</dbReference>
<comment type="caution">
    <text evidence="1">The sequence shown here is derived from an EMBL/GenBank/DDBJ whole genome shotgun (WGS) entry which is preliminary data.</text>
</comment>
<gene>
    <name evidence="1" type="ORF">PENANT_c004G04227</name>
</gene>
<accession>A0A1V6QGJ0</accession>